<reference evidence="2 3" key="1">
    <citation type="submission" date="2016-10" db="EMBL/GenBank/DDBJ databases">
        <authorList>
            <person name="de Groot N.N."/>
        </authorList>
    </citation>
    <scope>NUCLEOTIDE SEQUENCE [LARGE SCALE GENOMIC DNA]</scope>
    <source>
        <strain evidence="2 3">CGMCC 4.5681</strain>
    </source>
</reference>
<accession>A0A1G9FHZ9</accession>
<protein>
    <submittedName>
        <fullName evidence="2">Uncharacterized protein</fullName>
    </submittedName>
</protein>
<dbReference type="STRING" id="683260.SAMN05421874_11298"/>
<proteinExistence type="predicted"/>
<keyword evidence="3" id="KW-1185">Reference proteome</keyword>
<gene>
    <name evidence="2" type="ORF">SAMN05421874_11298</name>
</gene>
<organism evidence="2 3">
    <name type="scientific">Nonomuraea maritima</name>
    <dbReference type="NCBI Taxonomy" id="683260"/>
    <lineage>
        <taxon>Bacteria</taxon>
        <taxon>Bacillati</taxon>
        <taxon>Actinomycetota</taxon>
        <taxon>Actinomycetes</taxon>
        <taxon>Streptosporangiales</taxon>
        <taxon>Streptosporangiaceae</taxon>
        <taxon>Nonomuraea</taxon>
    </lineage>
</organism>
<evidence type="ECO:0000313" key="3">
    <source>
        <dbReference type="Proteomes" id="UP000198683"/>
    </source>
</evidence>
<dbReference type="EMBL" id="FNFB01000012">
    <property type="protein sequence ID" value="SDK87783.1"/>
    <property type="molecule type" value="Genomic_DNA"/>
</dbReference>
<feature type="transmembrane region" description="Helical" evidence="1">
    <location>
        <begin position="20"/>
        <end position="42"/>
    </location>
</feature>
<evidence type="ECO:0000256" key="1">
    <source>
        <dbReference type="SAM" id="Phobius"/>
    </source>
</evidence>
<dbReference type="Proteomes" id="UP000198683">
    <property type="component" value="Unassembled WGS sequence"/>
</dbReference>
<keyword evidence="1" id="KW-1133">Transmembrane helix</keyword>
<dbReference type="AlphaFoldDB" id="A0A1G9FHZ9"/>
<sequence length="46" mass="5062">MSQKRCRKAGQREPSKRWEVMTLIIGAQVALVELIAAVLGAVRHCG</sequence>
<evidence type="ECO:0000313" key="2">
    <source>
        <dbReference type="EMBL" id="SDK87783.1"/>
    </source>
</evidence>
<keyword evidence="1" id="KW-0812">Transmembrane</keyword>
<keyword evidence="1" id="KW-0472">Membrane</keyword>
<name>A0A1G9FHZ9_9ACTN</name>